<keyword evidence="3" id="KW-1185">Reference proteome</keyword>
<dbReference type="RefSeq" id="WP_408977785.1">
    <property type="nucleotide sequence ID" value="NZ_JBJUVG010000010.1"/>
</dbReference>
<sequence length="142" mass="16123">MKALDFARYIIYRCYDIEKPISNLQLQQILYFVQVSFLQEKGHLAFAESIEAWQFGPVVPAVYYDFSGYGGLKIPVSEGKYIDFSGQDLVDQICAEAASLEAWELLEMSHEKGGPWHRVYNNGKGNRDIISPAVMKAHGTRK</sequence>
<dbReference type="InterPro" id="IPR025272">
    <property type="entry name" value="SocA_Panacea"/>
</dbReference>
<protein>
    <submittedName>
        <fullName evidence="2">Panacea domain-containing protein</fullName>
    </submittedName>
</protein>
<evidence type="ECO:0000259" key="1">
    <source>
        <dbReference type="Pfam" id="PF13274"/>
    </source>
</evidence>
<proteinExistence type="predicted"/>
<dbReference type="Pfam" id="PF13274">
    <property type="entry name" value="SocA_Panacea"/>
    <property type="match status" value="1"/>
</dbReference>
<evidence type="ECO:0000313" key="3">
    <source>
        <dbReference type="Proteomes" id="UP001631949"/>
    </source>
</evidence>
<dbReference type="EMBL" id="JBJUVG010000010">
    <property type="protein sequence ID" value="MFM9414170.1"/>
    <property type="molecule type" value="Genomic_DNA"/>
</dbReference>
<gene>
    <name evidence="2" type="ORF">ACKQTC_07295</name>
</gene>
<evidence type="ECO:0000313" key="2">
    <source>
        <dbReference type="EMBL" id="MFM9414170.1"/>
    </source>
</evidence>
<feature type="domain" description="Antitoxin SocA-like Panacea" evidence="1">
    <location>
        <begin position="26"/>
        <end position="117"/>
    </location>
</feature>
<name>A0ABW9H0F4_9FIRM</name>
<reference evidence="2 3" key="1">
    <citation type="journal article" date="2016" name="Int. J. Syst. Evol. Microbiol.">
        <title>Peptococcus simiae sp. nov., isolated from rhesus macaque faeces and emended description of the genus Peptococcus.</title>
        <authorList>
            <person name="Shkoporov A.N."/>
            <person name="Efimov B.A."/>
            <person name="Kondova I."/>
            <person name="Ouwerling B."/>
            <person name="Chaplin A.V."/>
            <person name="Shcherbakova V.A."/>
            <person name="Langermans J.A.M."/>
        </authorList>
    </citation>
    <scope>NUCLEOTIDE SEQUENCE [LARGE SCALE GENOMIC DNA]</scope>
    <source>
        <strain evidence="2 3">M108</strain>
    </source>
</reference>
<comment type="caution">
    <text evidence="2">The sequence shown here is derived from an EMBL/GenBank/DDBJ whole genome shotgun (WGS) entry which is preliminary data.</text>
</comment>
<organism evidence="2 3">
    <name type="scientific">Peptococcus simiae</name>
    <dbReference type="NCBI Taxonomy" id="1643805"/>
    <lineage>
        <taxon>Bacteria</taxon>
        <taxon>Bacillati</taxon>
        <taxon>Bacillota</taxon>
        <taxon>Clostridia</taxon>
        <taxon>Eubacteriales</taxon>
        <taxon>Peptococcaceae</taxon>
        <taxon>Peptococcus</taxon>
    </lineage>
</organism>
<accession>A0ABW9H0F4</accession>
<dbReference type="Proteomes" id="UP001631949">
    <property type="component" value="Unassembled WGS sequence"/>
</dbReference>